<evidence type="ECO:0000256" key="7">
    <source>
        <dbReference type="SAM" id="Phobius"/>
    </source>
</evidence>
<feature type="transmembrane region" description="Helical" evidence="7">
    <location>
        <begin position="170"/>
        <end position="193"/>
    </location>
</feature>
<keyword evidence="7" id="KW-1133">Transmembrane helix</keyword>
<dbReference type="GO" id="GO:0004222">
    <property type="term" value="F:metalloendopeptidase activity"/>
    <property type="evidence" value="ECO:0007669"/>
    <property type="project" value="InterPro"/>
</dbReference>
<evidence type="ECO:0000313" key="10">
    <source>
        <dbReference type="EMBL" id="CAB4762041.1"/>
    </source>
</evidence>
<keyword evidence="3" id="KW-0479">Metal-binding</keyword>
<sequence>MSARRVSLVVLLVAGGAFAVLAAVLVPWSPVPGGTPSPVPVEDVFTATEVARAEDFTGTLRTWSALSMLLNLAVLAVLAASARVRAAVSRLPGPWWAQALLAVLVVEVVSRLATLTFSVLQRRHVLDAGLSDQSWAGFARDAAVSEAVDVAVTGLLVVVLVGVARRWRTAWPAVVGVTVAVLVALGSFAYPVVVEPLFNRFTPLPDGELRSGVLALAEAEGVPVDEVLVSDASRRTTTLNAYVSGFGGTRRVVLYDNLVEDVPTREALTVVAHELAHARNDDVLLGTALGALGAATAVGLLGVALGRLRLGDPRVVPVLLALLAVGTLVTSPVQSGISRRIELRADVDALRYTADPDAFVALQRRLALRSLSDPTPPALWHWAFGTHPTVLVRVALARSLTDGRGPVVRTSQP</sequence>
<name>A0A6J6UPV4_9ZZZZ</name>
<dbReference type="GO" id="GO:0046872">
    <property type="term" value="F:metal ion binding"/>
    <property type="evidence" value="ECO:0007669"/>
    <property type="project" value="UniProtKB-KW"/>
</dbReference>
<evidence type="ECO:0000256" key="6">
    <source>
        <dbReference type="ARBA" id="ARBA00023049"/>
    </source>
</evidence>
<keyword evidence="7" id="KW-0472">Membrane</keyword>
<dbReference type="Pfam" id="PF16491">
    <property type="entry name" value="Peptidase_M48_N"/>
    <property type="match status" value="1"/>
</dbReference>
<keyword evidence="6" id="KW-0482">Metalloprotease</keyword>
<evidence type="ECO:0000259" key="9">
    <source>
        <dbReference type="Pfam" id="PF16491"/>
    </source>
</evidence>
<dbReference type="InterPro" id="IPR032456">
    <property type="entry name" value="Peptidase_M48_N"/>
</dbReference>
<gene>
    <name evidence="10" type="ORF">UFOPK2761_02719</name>
</gene>
<comment type="cofactor">
    <cofactor evidence="1">
        <name>Zn(2+)</name>
        <dbReference type="ChEBI" id="CHEBI:29105"/>
    </cofactor>
</comment>
<accession>A0A6J6UPV4</accession>
<dbReference type="GO" id="GO:0006508">
    <property type="term" value="P:proteolysis"/>
    <property type="evidence" value="ECO:0007669"/>
    <property type="project" value="UniProtKB-KW"/>
</dbReference>
<feature type="transmembrane region" description="Helical" evidence="7">
    <location>
        <begin position="315"/>
        <end position="333"/>
    </location>
</feature>
<feature type="transmembrane region" description="Helical" evidence="7">
    <location>
        <begin position="63"/>
        <end position="84"/>
    </location>
</feature>
<proteinExistence type="predicted"/>
<feature type="transmembrane region" description="Helical" evidence="7">
    <location>
        <begin position="96"/>
        <end position="120"/>
    </location>
</feature>
<evidence type="ECO:0000256" key="1">
    <source>
        <dbReference type="ARBA" id="ARBA00001947"/>
    </source>
</evidence>
<organism evidence="10">
    <name type="scientific">freshwater metagenome</name>
    <dbReference type="NCBI Taxonomy" id="449393"/>
    <lineage>
        <taxon>unclassified sequences</taxon>
        <taxon>metagenomes</taxon>
        <taxon>ecological metagenomes</taxon>
    </lineage>
</organism>
<keyword evidence="4" id="KW-0378">Hydrolase</keyword>
<keyword evidence="2" id="KW-0645">Protease</keyword>
<feature type="transmembrane region" description="Helical" evidence="7">
    <location>
        <begin position="283"/>
        <end position="303"/>
    </location>
</feature>
<dbReference type="PANTHER" id="PTHR10120">
    <property type="entry name" value="CAAX PRENYL PROTEASE 1"/>
    <property type="match status" value="1"/>
</dbReference>
<dbReference type="Pfam" id="PF01435">
    <property type="entry name" value="Peptidase_M48"/>
    <property type="match status" value="1"/>
</dbReference>
<evidence type="ECO:0000256" key="3">
    <source>
        <dbReference type="ARBA" id="ARBA00022723"/>
    </source>
</evidence>
<dbReference type="AlphaFoldDB" id="A0A6J6UPV4"/>
<feature type="transmembrane region" description="Helical" evidence="7">
    <location>
        <begin position="142"/>
        <end position="163"/>
    </location>
</feature>
<dbReference type="InterPro" id="IPR001915">
    <property type="entry name" value="Peptidase_M48"/>
</dbReference>
<dbReference type="EMBL" id="CAEZYQ010000025">
    <property type="protein sequence ID" value="CAB4762041.1"/>
    <property type="molecule type" value="Genomic_DNA"/>
</dbReference>
<evidence type="ECO:0000259" key="8">
    <source>
        <dbReference type="Pfam" id="PF01435"/>
    </source>
</evidence>
<evidence type="ECO:0000256" key="2">
    <source>
        <dbReference type="ARBA" id="ARBA00022670"/>
    </source>
</evidence>
<feature type="domain" description="CAAX prenyl protease 1 N-terminal" evidence="9">
    <location>
        <begin position="41"/>
        <end position="200"/>
    </location>
</feature>
<evidence type="ECO:0000256" key="4">
    <source>
        <dbReference type="ARBA" id="ARBA00022801"/>
    </source>
</evidence>
<reference evidence="10" key="1">
    <citation type="submission" date="2020-05" db="EMBL/GenBank/DDBJ databases">
        <authorList>
            <person name="Chiriac C."/>
            <person name="Salcher M."/>
            <person name="Ghai R."/>
            <person name="Kavagutti S V."/>
        </authorList>
    </citation>
    <scope>NUCLEOTIDE SEQUENCE</scope>
</reference>
<dbReference type="Gene3D" id="3.30.2010.10">
    <property type="entry name" value="Metalloproteases ('zincins'), catalytic domain"/>
    <property type="match status" value="1"/>
</dbReference>
<evidence type="ECO:0000256" key="5">
    <source>
        <dbReference type="ARBA" id="ARBA00022833"/>
    </source>
</evidence>
<keyword evidence="5" id="KW-0862">Zinc</keyword>
<protein>
    <submittedName>
        <fullName evidence="10">Unannotated protein</fullName>
    </submittedName>
</protein>
<feature type="domain" description="Peptidase M48" evidence="8">
    <location>
        <begin position="204"/>
        <end position="399"/>
    </location>
</feature>
<keyword evidence="7" id="KW-0812">Transmembrane</keyword>